<feature type="compositionally biased region" description="Basic and acidic residues" evidence="2">
    <location>
        <begin position="151"/>
        <end position="160"/>
    </location>
</feature>
<accession>A0AB34HED0</accession>
<dbReference type="Proteomes" id="UP001159641">
    <property type="component" value="Unassembled WGS sequence"/>
</dbReference>
<dbReference type="GO" id="GO:0090090">
    <property type="term" value="P:negative regulation of canonical Wnt signaling pathway"/>
    <property type="evidence" value="ECO:0007669"/>
    <property type="project" value="TreeGrafter"/>
</dbReference>
<dbReference type="PANTHER" id="PTHR23347:SF4">
    <property type="entry name" value="COLORECTAL MUTANT CANCER PROTEIN"/>
    <property type="match status" value="1"/>
</dbReference>
<dbReference type="PANTHER" id="PTHR23347">
    <property type="entry name" value="COLORECTAL MUTANT CANCER PROTEIN MCC PROTEIN -RELATED"/>
    <property type="match status" value="1"/>
</dbReference>
<comment type="caution">
    <text evidence="4">The sequence shown here is derived from an EMBL/GenBank/DDBJ whole genome shotgun (WGS) entry which is preliminary data.</text>
</comment>
<protein>
    <recommendedName>
        <fullName evidence="6">Colorectal mutant cancer protein</fullName>
    </recommendedName>
</protein>
<dbReference type="GO" id="GO:0005737">
    <property type="term" value="C:cytoplasm"/>
    <property type="evidence" value="ECO:0007669"/>
    <property type="project" value="TreeGrafter"/>
</dbReference>
<keyword evidence="3" id="KW-0732">Signal</keyword>
<evidence type="ECO:0000256" key="1">
    <source>
        <dbReference type="SAM" id="Coils"/>
    </source>
</evidence>
<feature type="signal peptide" evidence="3">
    <location>
        <begin position="1"/>
        <end position="16"/>
    </location>
</feature>
<feature type="chain" id="PRO_5044311253" description="Colorectal mutant cancer protein" evidence="3">
    <location>
        <begin position="17"/>
        <end position="191"/>
    </location>
</feature>
<evidence type="ECO:0000256" key="2">
    <source>
        <dbReference type="SAM" id="MobiDB-lite"/>
    </source>
</evidence>
<proteinExistence type="predicted"/>
<evidence type="ECO:0000313" key="5">
    <source>
        <dbReference type="Proteomes" id="UP001159641"/>
    </source>
</evidence>
<reference evidence="4 5" key="1">
    <citation type="submission" date="2022-11" db="EMBL/GenBank/DDBJ databases">
        <title>Whole genome sequence of Eschrichtius robustus ER-17-0199.</title>
        <authorList>
            <person name="Bruniche-Olsen A."/>
            <person name="Black A.N."/>
            <person name="Fields C.J."/>
            <person name="Walden K."/>
            <person name="Dewoody J.A."/>
        </authorList>
    </citation>
    <scope>NUCLEOTIDE SEQUENCE [LARGE SCALE GENOMIC DNA]</scope>
    <source>
        <strain evidence="4">ER-17-0199</strain>
        <tissue evidence="4">Blubber</tissue>
    </source>
</reference>
<evidence type="ECO:0000256" key="3">
    <source>
        <dbReference type="SAM" id="SignalP"/>
    </source>
</evidence>
<evidence type="ECO:0000313" key="4">
    <source>
        <dbReference type="EMBL" id="KAJ8791222.1"/>
    </source>
</evidence>
<feature type="region of interest" description="Disordered" evidence="2">
    <location>
        <begin position="131"/>
        <end position="164"/>
    </location>
</feature>
<dbReference type="AlphaFoldDB" id="A0AB34HED0"/>
<keyword evidence="5" id="KW-1185">Reference proteome</keyword>
<feature type="coiled-coil region" evidence="1">
    <location>
        <begin position="68"/>
        <end position="109"/>
    </location>
</feature>
<gene>
    <name evidence="4" type="ORF">J1605_020662</name>
</gene>
<organism evidence="4 5">
    <name type="scientific">Eschrichtius robustus</name>
    <name type="common">California gray whale</name>
    <name type="synonym">Eschrichtius gibbosus</name>
    <dbReference type="NCBI Taxonomy" id="9764"/>
    <lineage>
        <taxon>Eukaryota</taxon>
        <taxon>Metazoa</taxon>
        <taxon>Chordata</taxon>
        <taxon>Craniata</taxon>
        <taxon>Vertebrata</taxon>
        <taxon>Euteleostomi</taxon>
        <taxon>Mammalia</taxon>
        <taxon>Eutheria</taxon>
        <taxon>Laurasiatheria</taxon>
        <taxon>Artiodactyla</taxon>
        <taxon>Whippomorpha</taxon>
        <taxon>Cetacea</taxon>
        <taxon>Mysticeti</taxon>
        <taxon>Eschrichtiidae</taxon>
        <taxon>Eschrichtius</taxon>
    </lineage>
</organism>
<name>A0AB34HED0_ESCRO</name>
<dbReference type="InterPro" id="IPR040171">
    <property type="entry name" value="USBP1-like"/>
</dbReference>
<sequence length="191" mass="21302">MGFLCLLSTTSSTASSCDTEFTKEDEQRLKDYIQQLRNDRAAVKLTMLELESIHIDPLSYDVKPRGDSQRLDLENAVLMQELMAMKEEMAELKAQLYLLEKEKKALELKLSTREAQEQAYLVHIEHLKSEVEEQKEQRTRSLSSTSSGGGGKDKAGKESADAASPALSLAELRTACSDSELAAEFANAIRR</sequence>
<evidence type="ECO:0008006" key="6">
    <source>
        <dbReference type="Google" id="ProtNLM"/>
    </source>
</evidence>
<keyword evidence="1" id="KW-0175">Coiled coil</keyword>
<dbReference type="EMBL" id="JAIQCJ010001303">
    <property type="protein sequence ID" value="KAJ8791222.1"/>
    <property type="molecule type" value="Genomic_DNA"/>
</dbReference>